<evidence type="ECO:0000313" key="2">
    <source>
        <dbReference type="EMBL" id="MFD1645831.1"/>
    </source>
</evidence>
<evidence type="ECO:0000256" key="1">
    <source>
        <dbReference type="SAM" id="Phobius"/>
    </source>
</evidence>
<dbReference type="EMBL" id="JBHUDO010000002">
    <property type="protein sequence ID" value="MFD1645831.1"/>
    <property type="molecule type" value="Genomic_DNA"/>
</dbReference>
<sequence>MNGTALRTTFVALCAVLLFAAPVTGSGVTAHPQPGPTDVAVCDSVEASDTVAVATVAGGEAPIRDDRAMYAGTVLTIRLCDADGVVTPYGENGAWVLTDGDGYEILNTTDSGATIRLTEGYGQLALADRVRPTEKTDTGPTFTEPSPNVVQPAFAEGTLFLPTADDVEVYDEHEASFRTALNETAAASDRLESLATTVNDSGLTGARAANATETLRTLASATNATASEGDDYRSSLFRMAGESPTPGVAVDAIDASRDEERTAETNANEAMASYESALDSRADAARSTVQRNLLIGLVGGLLVGVVLGGVVPYVAASNTEGRIRVDSSAEYSRKAQWLPVGVGVLVLLATVGVLAAASGGSILQVIL</sequence>
<proteinExistence type="predicted"/>
<feature type="transmembrane region" description="Helical" evidence="1">
    <location>
        <begin position="293"/>
        <end position="316"/>
    </location>
</feature>
<name>A0ABD6DHP2_9EURY</name>
<dbReference type="RefSeq" id="WP_256398648.1">
    <property type="nucleotide sequence ID" value="NZ_JANHJR010000001.1"/>
</dbReference>
<comment type="caution">
    <text evidence="2">The sequence shown here is derived from an EMBL/GenBank/DDBJ whole genome shotgun (WGS) entry which is preliminary data.</text>
</comment>
<feature type="transmembrane region" description="Helical" evidence="1">
    <location>
        <begin position="337"/>
        <end position="366"/>
    </location>
</feature>
<dbReference type="AlphaFoldDB" id="A0ABD6DHP2"/>
<keyword evidence="1" id="KW-1133">Transmembrane helix</keyword>
<evidence type="ECO:0000313" key="3">
    <source>
        <dbReference type="Proteomes" id="UP001597034"/>
    </source>
</evidence>
<organism evidence="2 3">
    <name type="scientific">Haloarchaeobius litoreus</name>
    <dbReference type="NCBI Taxonomy" id="755306"/>
    <lineage>
        <taxon>Archaea</taxon>
        <taxon>Methanobacteriati</taxon>
        <taxon>Methanobacteriota</taxon>
        <taxon>Stenosarchaea group</taxon>
        <taxon>Halobacteria</taxon>
        <taxon>Halobacteriales</taxon>
        <taxon>Halorubellaceae</taxon>
        <taxon>Haloarchaeobius</taxon>
    </lineage>
</organism>
<dbReference type="Proteomes" id="UP001597034">
    <property type="component" value="Unassembled WGS sequence"/>
</dbReference>
<accession>A0ABD6DHP2</accession>
<keyword evidence="3" id="KW-1185">Reference proteome</keyword>
<keyword evidence="1" id="KW-0472">Membrane</keyword>
<reference evidence="2 3" key="1">
    <citation type="journal article" date="2019" name="Int. J. Syst. Evol. Microbiol.">
        <title>The Global Catalogue of Microorganisms (GCM) 10K type strain sequencing project: providing services to taxonomists for standard genome sequencing and annotation.</title>
        <authorList>
            <consortium name="The Broad Institute Genomics Platform"/>
            <consortium name="The Broad Institute Genome Sequencing Center for Infectious Disease"/>
            <person name="Wu L."/>
            <person name="Ma J."/>
        </authorList>
    </citation>
    <scope>NUCLEOTIDE SEQUENCE [LARGE SCALE GENOMIC DNA]</scope>
    <source>
        <strain evidence="2 3">CGMCC 1.10390</strain>
    </source>
</reference>
<protein>
    <submittedName>
        <fullName evidence="2">Uncharacterized protein</fullName>
    </submittedName>
</protein>
<gene>
    <name evidence="2" type="ORF">ACFSBL_09060</name>
</gene>
<keyword evidence="1" id="KW-0812">Transmembrane</keyword>